<evidence type="ECO:0000313" key="4">
    <source>
        <dbReference type="Proteomes" id="UP000183567"/>
    </source>
</evidence>
<dbReference type="Pfam" id="PF00172">
    <property type="entry name" value="Zn_clus"/>
    <property type="match status" value="1"/>
</dbReference>
<sequence>MTQPPVIYHQQSSDSSEPEELSNLAIAKLFEKMMVPSQMKSMHPRATHACDQCRRRKTKCSGEQPDPSTTSSIAGTPPQSPHMGGRLAPAGWSALTQYEYDWQGFIDPRWIPSPPSSCPSSDASSCISVPPHTTPITPTSARPLFHPSEKVSKNTDNLESFLHELYQCIPSEWPSLPDDD</sequence>
<feature type="region of interest" description="Disordered" evidence="1">
    <location>
        <begin position="58"/>
        <end position="88"/>
    </location>
</feature>
<evidence type="ECO:0000313" key="3">
    <source>
        <dbReference type="EMBL" id="OJA10428.1"/>
    </source>
</evidence>
<dbReference type="InterPro" id="IPR001138">
    <property type="entry name" value="Zn2Cys6_DnaBD"/>
</dbReference>
<dbReference type="GO" id="GO:0008270">
    <property type="term" value="F:zinc ion binding"/>
    <property type="evidence" value="ECO:0007669"/>
    <property type="project" value="InterPro"/>
</dbReference>
<feature type="region of interest" description="Disordered" evidence="1">
    <location>
        <begin position="1"/>
        <end position="20"/>
    </location>
</feature>
<dbReference type="SUPFAM" id="SSF57701">
    <property type="entry name" value="Zn2/Cys6 DNA-binding domain"/>
    <property type="match status" value="1"/>
</dbReference>
<feature type="compositionally biased region" description="Polar residues" evidence="1">
    <location>
        <begin position="1"/>
        <end position="15"/>
    </location>
</feature>
<organism evidence="3 4">
    <name type="scientific">Rhizopogon vesiculosus</name>
    <dbReference type="NCBI Taxonomy" id="180088"/>
    <lineage>
        <taxon>Eukaryota</taxon>
        <taxon>Fungi</taxon>
        <taxon>Dikarya</taxon>
        <taxon>Basidiomycota</taxon>
        <taxon>Agaricomycotina</taxon>
        <taxon>Agaricomycetes</taxon>
        <taxon>Agaricomycetidae</taxon>
        <taxon>Boletales</taxon>
        <taxon>Suillineae</taxon>
        <taxon>Rhizopogonaceae</taxon>
        <taxon>Rhizopogon</taxon>
    </lineage>
</organism>
<dbReference type="CDD" id="cd00067">
    <property type="entry name" value="GAL4"/>
    <property type="match status" value="1"/>
</dbReference>
<dbReference type="GO" id="GO:0000981">
    <property type="term" value="F:DNA-binding transcription factor activity, RNA polymerase II-specific"/>
    <property type="evidence" value="ECO:0007669"/>
    <property type="project" value="InterPro"/>
</dbReference>
<comment type="caution">
    <text evidence="3">The sequence shown here is derived from an EMBL/GenBank/DDBJ whole genome shotgun (WGS) entry which is preliminary data.</text>
</comment>
<accession>A0A1J8QF80</accession>
<dbReference type="AlphaFoldDB" id="A0A1J8QF80"/>
<dbReference type="Gene3D" id="4.10.240.10">
    <property type="entry name" value="Zn(2)-C6 fungal-type DNA-binding domain"/>
    <property type="match status" value="1"/>
</dbReference>
<dbReference type="STRING" id="180088.A0A1J8QF80"/>
<evidence type="ECO:0000259" key="2">
    <source>
        <dbReference type="Pfam" id="PF00172"/>
    </source>
</evidence>
<dbReference type="Proteomes" id="UP000183567">
    <property type="component" value="Unassembled WGS sequence"/>
</dbReference>
<keyword evidence="4" id="KW-1185">Reference proteome</keyword>
<dbReference type="OrthoDB" id="2399539at2759"/>
<dbReference type="InterPro" id="IPR036864">
    <property type="entry name" value="Zn2-C6_fun-type_DNA-bd_sf"/>
</dbReference>
<proteinExistence type="predicted"/>
<dbReference type="EMBL" id="LVVM01005482">
    <property type="protein sequence ID" value="OJA10428.1"/>
    <property type="molecule type" value="Genomic_DNA"/>
</dbReference>
<reference evidence="3 4" key="1">
    <citation type="submission" date="2016-03" db="EMBL/GenBank/DDBJ databases">
        <title>Comparative genomics of the ectomycorrhizal sister species Rhizopogon vinicolor and Rhizopogon vesiculosus (Basidiomycota: Boletales) reveals a divergence of the mating type B locus.</title>
        <authorList>
            <person name="Mujic A.B."/>
            <person name="Kuo A."/>
            <person name="Tritt A."/>
            <person name="Lipzen A."/>
            <person name="Chen C."/>
            <person name="Johnson J."/>
            <person name="Sharma A."/>
            <person name="Barry K."/>
            <person name="Grigoriev I.V."/>
            <person name="Spatafora J.W."/>
        </authorList>
    </citation>
    <scope>NUCLEOTIDE SEQUENCE [LARGE SCALE GENOMIC DNA]</scope>
    <source>
        <strain evidence="3 4">AM-OR11-056</strain>
    </source>
</reference>
<protein>
    <recommendedName>
        <fullName evidence="2">Zn(2)-C6 fungal-type domain-containing protein</fullName>
    </recommendedName>
</protein>
<gene>
    <name evidence="3" type="ORF">AZE42_10074</name>
</gene>
<feature type="domain" description="Zn(2)-C6 fungal-type" evidence="2">
    <location>
        <begin position="48"/>
        <end position="65"/>
    </location>
</feature>
<evidence type="ECO:0000256" key="1">
    <source>
        <dbReference type="SAM" id="MobiDB-lite"/>
    </source>
</evidence>
<name>A0A1J8QF80_9AGAM</name>